<dbReference type="Proteomes" id="UP000250043">
    <property type="component" value="Unassembled WGS sequence"/>
</dbReference>
<evidence type="ECO:0000313" key="2">
    <source>
        <dbReference type="EMBL" id="OCH88764.1"/>
    </source>
</evidence>
<accession>A0A8E2DKD6</accession>
<dbReference type="Gene3D" id="3.30.450.30">
    <property type="entry name" value="Dynein light chain 2a, cytoplasmic"/>
    <property type="match status" value="1"/>
</dbReference>
<organism evidence="2 3">
    <name type="scientific">Obba rivulosa</name>
    <dbReference type="NCBI Taxonomy" id="1052685"/>
    <lineage>
        <taxon>Eukaryota</taxon>
        <taxon>Fungi</taxon>
        <taxon>Dikarya</taxon>
        <taxon>Basidiomycota</taxon>
        <taxon>Agaricomycotina</taxon>
        <taxon>Agaricomycetes</taxon>
        <taxon>Polyporales</taxon>
        <taxon>Gelatoporiaceae</taxon>
        <taxon>Obba</taxon>
    </lineage>
</organism>
<sequence>MLNLPNLRNLLLQVLALPRLHTAVLFTPQGHLVAYASDPSKKKDRVRVIVGLSGEVWQETKDQGVSMVDSELGRILVLPIGQGHDEQNGHAEDGHEEENDPLMLLALNAENSVSWTELETKAKELVRHLEAPVAQLRGKLAVSPAISPPARPEVRVGR</sequence>
<reference evidence="2 3" key="1">
    <citation type="submission" date="2016-07" db="EMBL/GenBank/DDBJ databases">
        <title>Draft genome of the white-rot fungus Obba rivulosa 3A-2.</title>
        <authorList>
            <consortium name="DOE Joint Genome Institute"/>
            <person name="Miettinen O."/>
            <person name="Riley R."/>
            <person name="Acob R."/>
            <person name="Barry K."/>
            <person name="Cullen D."/>
            <person name="De Vries R."/>
            <person name="Hainaut M."/>
            <person name="Hatakka A."/>
            <person name="Henrissat B."/>
            <person name="Hilden K."/>
            <person name="Kuo R."/>
            <person name="Labutti K."/>
            <person name="Lipzen A."/>
            <person name="Makela M.R."/>
            <person name="Sandor L."/>
            <person name="Spatafora J.W."/>
            <person name="Grigoriev I.V."/>
            <person name="Hibbett D.S."/>
        </authorList>
    </citation>
    <scope>NUCLEOTIDE SEQUENCE [LARGE SCALE GENOMIC DNA]</scope>
    <source>
        <strain evidence="2 3">3A-2</strain>
    </source>
</reference>
<gene>
    <name evidence="2" type="ORF">OBBRIDRAFT_794931</name>
</gene>
<evidence type="ECO:0000256" key="1">
    <source>
        <dbReference type="SAM" id="SignalP"/>
    </source>
</evidence>
<dbReference type="AlphaFoldDB" id="A0A8E2DKD6"/>
<protein>
    <submittedName>
        <fullName evidence="2">Uncharacterized protein</fullName>
    </submittedName>
</protein>
<evidence type="ECO:0000313" key="3">
    <source>
        <dbReference type="Proteomes" id="UP000250043"/>
    </source>
</evidence>
<proteinExistence type="predicted"/>
<keyword evidence="1" id="KW-0732">Signal</keyword>
<dbReference type="EMBL" id="KV722444">
    <property type="protein sequence ID" value="OCH88764.1"/>
    <property type="molecule type" value="Genomic_DNA"/>
</dbReference>
<dbReference type="OrthoDB" id="3201641at2759"/>
<keyword evidence="3" id="KW-1185">Reference proteome</keyword>
<feature type="signal peptide" evidence="1">
    <location>
        <begin position="1"/>
        <end position="22"/>
    </location>
</feature>
<feature type="chain" id="PRO_5034375578" evidence="1">
    <location>
        <begin position="23"/>
        <end position="158"/>
    </location>
</feature>
<name>A0A8E2DKD6_9APHY</name>